<dbReference type="AlphaFoldDB" id="A0A1M5M6N2"/>
<evidence type="ECO:0000313" key="5">
    <source>
        <dbReference type="EMBL" id="SHG72926.1"/>
    </source>
</evidence>
<keyword evidence="1" id="KW-0805">Transcription regulation</keyword>
<dbReference type="PANTHER" id="PTHR33204">
    <property type="entry name" value="TRANSCRIPTIONAL REGULATOR, MARR FAMILY"/>
    <property type="match status" value="1"/>
</dbReference>
<dbReference type="EMBL" id="FQWQ01000001">
    <property type="protein sequence ID" value="SHG72926.1"/>
    <property type="molecule type" value="Genomic_DNA"/>
</dbReference>
<reference evidence="5 6" key="1">
    <citation type="submission" date="2016-11" db="EMBL/GenBank/DDBJ databases">
        <authorList>
            <person name="Jaros S."/>
            <person name="Januszkiewicz K."/>
            <person name="Wedrychowicz H."/>
        </authorList>
    </citation>
    <scope>NUCLEOTIDE SEQUENCE [LARGE SCALE GENOMIC DNA]</scope>
    <source>
        <strain evidence="5 6">DSM 24574</strain>
    </source>
</reference>
<dbReference type="PROSITE" id="PS51118">
    <property type="entry name" value="HTH_HXLR"/>
    <property type="match status" value="1"/>
</dbReference>
<keyword evidence="6" id="KW-1185">Reference proteome</keyword>
<evidence type="ECO:0000256" key="2">
    <source>
        <dbReference type="ARBA" id="ARBA00023125"/>
    </source>
</evidence>
<evidence type="ECO:0000256" key="1">
    <source>
        <dbReference type="ARBA" id="ARBA00023015"/>
    </source>
</evidence>
<dbReference type="GO" id="GO:0003677">
    <property type="term" value="F:DNA binding"/>
    <property type="evidence" value="ECO:0007669"/>
    <property type="project" value="UniProtKB-KW"/>
</dbReference>
<dbReference type="InterPro" id="IPR036388">
    <property type="entry name" value="WH-like_DNA-bd_sf"/>
</dbReference>
<keyword evidence="2" id="KW-0238">DNA-binding</keyword>
<evidence type="ECO:0000259" key="4">
    <source>
        <dbReference type="PROSITE" id="PS51118"/>
    </source>
</evidence>
<sequence>MPMATINNNGKIQEATCEQELAAIIDSLEILGGKWKLRIMRHLNNHASETNTFKKIQREVEGISSKMLAKELRDLEINLLVTRTVLDTRPVSVSYSITEYGLSVLPVNEVLVQWGLNHRQRLRLS</sequence>
<dbReference type="Proteomes" id="UP000184212">
    <property type="component" value="Unassembled WGS sequence"/>
</dbReference>
<dbReference type="InterPro" id="IPR036390">
    <property type="entry name" value="WH_DNA-bd_sf"/>
</dbReference>
<dbReference type="SUPFAM" id="SSF46785">
    <property type="entry name" value="Winged helix' DNA-binding domain"/>
    <property type="match status" value="1"/>
</dbReference>
<evidence type="ECO:0000313" key="6">
    <source>
        <dbReference type="Proteomes" id="UP000184212"/>
    </source>
</evidence>
<keyword evidence="3" id="KW-0804">Transcription</keyword>
<feature type="domain" description="HTH hxlR-type" evidence="4">
    <location>
        <begin position="17"/>
        <end position="123"/>
    </location>
</feature>
<evidence type="ECO:0000256" key="3">
    <source>
        <dbReference type="ARBA" id="ARBA00023163"/>
    </source>
</evidence>
<dbReference type="Pfam" id="PF01638">
    <property type="entry name" value="HxlR"/>
    <property type="match status" value="1"/>
</dbReference>
<protein>
    <submittedName>
        <fullName evidence="5">Transcriptional regulator, HxlR family</fullName>
    </submittedName>
</protein>
<dbReference type="Gene3D" id="1.10.10.10">
    <property type="entry name" value="Winged helix-like DNA-binding domain superfamily/Winged helix DNA-binding domain"/>
    <property type="match status" value="1"/>
</dbReference>
<dbReference type="STRING" id="947013.SAMN04488109_1584"/>
<name>A0A1M5M6N2_9BACT</name>
<accession>A0A1M5M6N2</accession>
<organism evidence="5 6">
    <name type="scientific">Chryseolinea serpens</name>
    <dbReference type="NCBI Taxonomy" id="947013"/>
    <lineage>
        <taxon>Bacteria</taxon>
        <taxon>Pseudomonadati</taxon>
        <taxon>Bacteroidota</taxon>
        <taxon>Cytophagia</taxon>
        <taxon>Cytophagales</taxon>
        <taxon>Fulvivirgaceae</taxon>
        <taxon>Chryseolinea</taxon>
    </lineage>
</organism>
<dbReference type="InterPro" id="IPR002577">
    <property type="entry name" value="HTH_HxlR"/>
</dbReference>
<proteinExistence type="predicted"/>
<gene>
    <name evidence="5" type="ORF">SAMN04488109_1584</name>
</gene>